<protein>
    <submittedName>
        <fullName evidence="1">Uncharacterized protein</fullName>
    </submittedName>
</protein>
<reference evidence="1" key="2">
    <citation type="journal article" date="2015" name="Data Brief">
        <title>Shoot transcriptome of the giant reed, Arundo donax.</title>
        <authorList>
            <person name="Barrero R.A."/>
            <person name="Guerrero F.D."/>
            <person name="Moolhuijzen P."/>
            <person name="Goolsby J.A."/>
            <person name="Tidwell J."/>
            <person name="Bellgard S.E."/>
            <person name="Bellgard M.I."/>
        </authorList>
    </citation>
    <scope>NUCLEOTIDE SEQUENCE</scope>
    <source>
        <tissue evidence="1">Shoot tissue taken approximately 20 cm above the soil surface</tissue>
    </source>
</reference>
<accession>A0A0A9B3C4</accession>
<reference evidence="1" key="1">
    <citation type="submission" date="2014-09" db="EMBL/GenBank/DDBJ databases">
        <authorList>
            <person name="Magalhaes I.L.F."/>
            <person name="Oliveira U."/>
            <person name="Santos F.R."/>
            <person name="Vidigal T.H.D.A."/>
            <person name="Brescovit A.D."/>
            <person name="Santos A.J."/>
        </authorList>
    </citation>
    <scope>NUCLEOTIDE SEQUENCE</scope>
    <source>
        <tissue evidence="1">Shoot tissue taken approximately 20 cm above the soil surface</tissue>
    </source>
</reference>
<sequence>MQFHRLLPRLLIHKHLILQQPTHLQFLRLPPHRMRLHRCPNLQHPVCHLASLAFSCNQHQGLVLIACLGFLPRMEHHPIFLHRLLSSLLPQINKYLSQASSHKLAYQLNSQL</sequence>
<name>A0A0A9B3C4_ARUDO</name>
<proteinExistence type="predicted"/>
<dbReference type="AlphaFoldDB" id="A0A0A9B3C4"/>
<evidence type="ECO:0000313" key="1">
    <source>
        <dbReference type="EMBL" id="JAD56603.1"/>
    </source>
</evidence>
<dbReference type="EMBL" id="GBRH01241292">
    <property type="protein sequence ID" value="JAD56603.1"/>
    <property type="molecule type" value="Transcribed_RNA"/>
</dbReference>
<organism evidence="1">
    <name type="scientific">Arundo donax</name>
    <name type="common">Giant reed</name>
    <name type="synonym">Donax arundinaceus</name>
    <dbReference type="NCBI Taxonomy" id="35708"/>
    <lineage>
        <taxon>Eukaryota</taxon>
        <taxon>Viridiplantae</taxon>
        <taxon>Streptophyta</taxon>
        <taxon>Embryophyta</taxon>
        <taxon>Tracheophyta</taxon>
        <taxon>Spermatophyta</taxon>
        <taxon>Magnoliopsida</taxon>
        <taxon>Liliopsida</taxon>
        <taxon>Poales</taxon>
        <taxon>Poaceae</taxon>
        <taxon>PACMAD clade</taxon>
        <taxon>Arundinoideae</taxon>
        <taxon>Arundineae</taxon>
        <taxon>Arundo</taxon>
    </lineage>
</organism>